<feature type="transmembrane region" description="Helical" evidence="2">
    <location>
        <begin position="78"/>
        <end position="96"/>
    </location>
</feature>
<evidence type="ECO:0000313" key="3">
    <source>
        <dbReference type="EMBL" id="RAW15640.1"/>
    </source>
</evidence>
<evidence type="ECO:0000313" key="4">
    <source>
        <dbReference type="Proteomes" id="UP000250462"/>
    </source>
</evidence>
<name>A0A329QT95_9ACTN</name>
<feature type="transmembrane region" description="Helical" evidence="2">
    <location>
        <begin position="51"/>
        <end position="72"/>
    </location>
</feature>
<dbReference type="RefSeq" id="WP_112257841.1">
    <property type="nucleotide sequence ID" value="NZ_QMIG01000005.1"/>
</dbReference>
<keyword evidence="4" id="KW-1185">Reference proteome</keyword>
<dbReference type="SUPFAM" id="SSF47781">
    <property type="entry name" value="RuvA domain 2-like"/>
    <property type="match status" value="1"/>
</dbReference>
<comment type="caution">
    <text evidence="3">The sequence shown here is derived from an EMBL/GenBank/DDBJ whole genome shotgun (WGS) entry which is preliminary data.</text>
</comment>
<sequence>MERIRPHGHNARVESRARFVGRFVWILIPIISMSFLSWVPAAQIYWRARTAGWLITTAALALTSAAIVAGMATDTAGAVFGWLIIGAAVGGTTAAVSGHEIVFDRKGPETDPAVHEALENRERRKEAKGIAESDPQLAIELGIGRPELRRSHRTSRDRLHDQRQPYDDGGMIDLNNATADSIIDVLGWDAGLVSNFVNDRELRRGYTSFTELQALSRIDPQLIEAQKDRIVVLPYQHAPEPPPS</sequence>
<dbReference type="EMBL" id="QMIG01000005">
    <property type="protein sequence ID" value="RAW15640.1"/>
    <property type="molecule type" value="Genomic_DNA"/>
</dbReference>
<evidence type="ECO:0000256" key="2">
    <source>
        <dbReference type="SAM" id="Phobius"/>
    </source>
</evidence>
<dbReference type="Proteomes" id="UP000250462">
    <property type="component" value="Unassembled WGS sequence"/>
</dbReference>
<dbReference type="InterPro" id="IPR010994">
    <property type="entry name" value="RuvA_2-like"/>
</dbReference>
<organism evidence="3 4">
    <name type="scientific">Phytoactinopolyspora halophila</name>
    <dbReference type="NCBI Taxonomy" id="1981511"/>
    <lineage>
        <taxon>Bacteria</taxon>
        <taxon>Bacillati</taxon>
        <taxon>Actinomycetota</taxon>
        <taxon>Actinomycetes</taxon>
        <taxon>Jiangellales</taxon>
        <taxon>Jiangellaceae</taxon>
        <taxon>Phytoactinopolyspora</taxon>
    </lineage>
</organism>
<evidence type="ECO:0008006" key="5">
    <source>
        <dbReference type="Google" id="ProtNLM"/>
    </source>
</evidence>
<feature type="compositionally biased region" description="Basic and acidic residues" evidence="1">
    <location>
        <begin position="150"/>
        <end position="166"/>
    </location>
</feature>
<gene>
    <name evidence="3" type="ORF">DPM12_08300</name>
</gene>
<keyword evidence="2" id="KW-0812">Transmembrane</keyword>
<dbReference type="OrthoDB" id="5184981at2"/>
<accession>A0A329QT95</accession>
<reference evidence="3 4" key="1">
    <citation type="submission" date="2018-06" db="EMBL/GenBank/DDBJ databases">
        <title>Phytoactinopolyspora halophila sp. nov., a novel halophilic actinomycete isolated from a saline soil in China.</title>
        <authorList>
            <person name="Tang S.-K."/>
        </authorList>
    </citation>
    <scope>NUCLEOTIDE SEQUENCE [LARGE SCALE GENOMIC DNA]</scope>
    <source>
        <strain evidence="3 4">YIM 96934</strain>
    </source>
</reference>
<keyword evidence="2" id="KW-1133">Transmembrane helix</keyword>
<proteinExistence type="predicted"/>
<feature type="region of interest" description="Disordered" evidence="1">
    <location>
        <begin position="150"/>
        <end position="170"/>
    </location>
</feature>
<keyword evidence="2" id="KW-0472">Membrane</keyword>
<feature type="transmembrane region" description="Helical" evidence="2">
    <location>
        <begin position="20"/>
        <end position="39"/>
    </location>
</feature>
<protein>
    <recommendedName>
        <fullName evidence="5">Helix-hairpin-helix domain-containing protein</fullName>
    </recommendedName>
</protein>
<evidence type="ECO:0000256" key="1">
    <source>
        <dbReference type="SAM" id="MobiDB-lite"/>
    </source>
</evidence>
<dbReference type="AlphaFoldDB" id="A0A329QT95"/>